<dbReference type="PROSITE" id="PS52009">
    <property type="entry name" value="GH84"/>
    <property type="match status" value="1"/>
</dbReference>
<proteinExistence type="inferred from homology"/>
<evidence type="ECO:0000256" key="4">
    <source>
        <dbReference type="SAM" id="SignalP"/>
    </source>
</evidence>
<dbReference type="Proteomes" id="UP000741013">
    <property type="component" value="Unassembled WGS sequence"/>
</dbReference>
<keyword evidence="2 3" id="KW-0326">Glycosidase</keyword>
<evidence type="ECO:0000313" key="6">
    <source>
        <dbReference type="EMBL" id="MBP2184019.1"/>
    </source>
</evidence>
<dbReference type="InterPro" id="IPR051822">
    <property type="entry name" value="Glycosyl_Hydrolase_84"/>
</dbReference>
<dbReference type="Gene3D" id="3.20.20.80">
    <property type="entry name" value="Glycosidases"/>
    <property type="match status" value="1"/>
</dbReference>
<dbReference type="SUPFAM" id="SSF51445">
    <property type="entry name" value="(Trans)glycosidases"/>
    <property type="match status" value="1"/>
</dbReference>
<organism evidence="6 7">
    <name type="scientific">Amycolatopsis magusensis</name>
    <dbReference type="NCBI Taxonomy" id="882444"/>
    <lineage>
        <taxon>Bacteria</taxon>
        <taxon>Bacillati</taxon>
        <taxon>Actinomycetota</taxon>
        <taxon>Actinomycetes</taxon>
        <taxon>Pseudonocardiales</taxon>
        <taxon>Pseudonocardiaceae</taxon>
        <taxon>Amycolatopsis</taxon>
    </lineage>
</organism>
<evidence type="ECO:0000313" key="7">
    <source>
        <dbReference type="Proteomes" id="UP000741013"/>
    </source>
</evidence>
<evidence type="ECO:0000256" key="3">
    <source>
        <dbReference type="PROSITE-ProRule" id="PRU01353"/>
    </source>
</evidence>
<comment type="similarity">
    <text evidence="3">Belongs to the glycosyl hydrolase 84 family.</text>
</comment>
<dbReference type="Pfam" id="PF17957">
    <property type="entry name" value="Big_7"/>
    <property type="match status" value="1"/>
</dbReference>
<dbReference type="Gene3D" id="1.20.58.460">
    <property type="entry name" value="Hyaluronidase post-catalytic domain-like"/>
    <property type="match status" value="1"/>
</dbReference>
<dbReference type="SUPFAM" id="SSF140657">
    <property type="entry name" value="Hyaluronidase post-catalytic domain-like"/>
    <property type="match status" value="1"/>
</dbReference>
<sequence>MTRALRLVVALVLAFGLAPAPLASATPVPSIFPVPQSLVVQGDPITVPPVVSLNIGATADSATVAEVESILRDWGVREIRRDRPAPLTIWLGTPQENPEAGEALRWLGIDGPEGLPAEGYVLASGRNTVVLSGVDGTGSYRAAATLRQLPSTAGGRTRLPAVQVRDWPSMPWRGLVEAFYGPAWTTADRLAYLDLAATVKLNTYVYAPKDDPYHRERWREPYPPDQLAELGRVAGHARDRHVRFVFAVSPGLDICHSAPAELEALTRKADALWQLGVRDFAVFFDDIGGGLHCPEDELRFGGDPSPLAAAQAHLLGEFQRAFLDLRPGAGRLITVPTEYTGVSGSVYQHRFGELVAPEVLIYWTGASTVPATITGADAAKAGAVFRHELLVWDNYPVNDYEPRKLFLGPLTGRAADLPDHGIAGLTANPMPQARPSALALLTSADYSWHPAAYQPSKSWQWAIGHLGGTATGALRIFADAARSSPLDPVEAPELASLIDAFWADPGGAAGAALADRFAGMAGAAGQLREGMNDPAFVDQAGPWLTKLRWYGVAGQALTEGLRAELRGDDTTAWRQRVLAGRAATTASEVYEQVAAGVVRPFLERATAASQVVTLEAGDGLSASVRAGETPIARVEFRSGGTEIGQDATAPYELDWSPPPGRHVLTARAVAANGEVVTSAPVRMTVGDPPPALLLTGTEQPAADESVRERLEYLGFPVVAVPAAAATEADATGKALIVAPSTIASSDLGTKFRETPVPLLTWESFAFDDLGMAGAVGETWRVDRVRMTEAAGPLAGGLTGEQVVYKGPNRVRWGVVPDSAERAATMPDDPALATLFGYPTGTPMLGTTAPAARVGLFLGDDGLDPDVVTPAALHLFDTAVRWAVKLPSRSPA</sequence>
<dbReference type="Pfam" id="PF02838">
    <property type="entry name" value="Glyco_hydro_20b"/>
    <property type="match status" value="1"/>
</dbReference>
<dbReference type="InterPro" id="IPR015882">
    <property type="entry name" value="HEX_bac_N"/>
</dbReference>
<dbReference type="InterPro" id="IPR013783">
    <property type="entry name" value="Ig-like_fold"/>
</dbReference>
<feature type="domain" description="GH84" evidence="5">
    <location>
        <begin position="171"/>
        <end position="451"/>
    </location>
</feature>
<feature type="signal peptide" evidence="4">
    <location>
        <begin position="1"/>
        <end position="25"/>
    </location>
</feature>
<dbReference type="RefSeq" id="WP_209667092.1">
    <property type="nucleotide sequence ID" value="NZ_JAGGMS010000001.1"/>
</dbReference>
<keyword evidence="7" id="KW-1185">Reference proteome</keyword>
<name>A0ABS4PX60_9PSEU</name>
<evidence type="ECO:0000256" key="2">
    <source>
        <dbReference type="ARBA" id="ARBA00023295"/>
    </source>
</evidence>
<feature type="chain" id="PRO_5046031875" description="GH84 domain-containing protein" evidence="4">
    <location>
        <begin position="26"/>
        <end position="891"/>
    </location>
</feature>
<dbReference type="InterPro" id="IPR029018">
    <property type="entry name" value="Hex-like_dom2"/>
</dbReference>
<feature type="active site" description="Proton donor" evidence="3">
    <location>
        <position position="286"/>
    </location>
</feature>
<dbReference type="InterPro" id="IPR017853">
    <property type="entry name" value="GH"/>
</dbReference>
<dbReference type="EMBL" id="JAGGMS010000001">
    <property type="protein sequence ID" value="MBP2184019.1"/>
    <property type="molecule type" value="Genomic_DNA"/>
</dbReference>
<protein>
    <recommendedName>
        <fullName evidence="5">GH84 domain-containing protein</fullName>
    </recommendedName>
</protein>
<dbReference type="SUPFAM" id="SSF55545">
    <property type="entry name" value="beta-N-acetylhexosaminidase-like domain"/>
    <property type="match status" value="1"/>
</dbReference>
<keyword evidence="1 3" id="KW-0378">Hydrolase</keyword>
<dbReference type="Gene3D" id="2.60.40.10">
    <property type="entry name" value="Immunoglobulins"/>
    <property type="match status" value="1"/>
</dbReference>
<dbReference type="Pfam" id="PF21774">
    <property type="entry name" value="NagJ_C"/>
    <property type="match status" value="1"/>
</dbReference>
<dbReference type="Gene3D" id="3.30.379.10">
    <property type="entry name" value="Chitobiase/beta-hexosaminidase domain 2-like"/>
    <property type="match status" value="1"/>
</dbReference>
<evidence type="ECO:0000259" key="5">
    <source>
        <dbReference type="PROSITE" id="PS52009"/>
    </source>
</evidence>
<comment type="caution">
    <text evidence="6">The sequence shown here is derived from an EMBL/GenBank/DDBJ whole genome shotgun (WGS) entry which is preliminary data.</text>
</comment>
<evidence type="ECO:0000256" key="1">
    <source>
        <dbReference type="ARBA" id="ARBA00022801"/>
    </source>
</evidence>
<dbReference type="InterPro" id="IPR011496">
    <property type="entry name" value="O-GlcNAcase_cat"/>
</dbReference>
<dbReference type="InterPro" id="IPR049019">
    <property type="entry name" value="NagJ-like_helical"/>
</dbReference>
<dbReference type="PANTHER" id="PTHR13170">
    <property type="entry name" value="O-GLCNACASE"/>
    <property type="match status" value="1"/>
</dbReference>
<dbReference type="Pfam" id="PF07555">
    <property type="entry name" value="NAGidase"/>
    <property type="match status" value="1"/>
</dbReference>
<dbReference type="PANTHER" id="PTHR13170:SF16">
    <property type="entry name" value="PROTEIN O-GLCNACASE"/>
    <property type="match status" value="1"/>
</dbReference>
<gene>
    <name evidence="6" type="ORF">JOM49_005545</name>
</gene>
<keyword evidence="4" id="KW-0732">Signal</keyword>
<reference evidence="6 7" key="1">
    <citation type="submission" date="2021-03" db="EMBL/GenBank/DDBJ databases">
        <title>Sequencing the genomes of 1000 actinobacteria strains.</title>
        <authorList>
            <person name="Klenk H.-P."/>
        </authorList>
    </citation>
    <scope>NUCLEOTIDE SEQUENCE [LARGE SCALE GENOMIC DNA]</scope>
    <source>
        <strain evidence="6 7">DSM 45510</strain>
    </source>
</reference>
<accession>A0ABS4PX60</accession>